<evidence type="ECO:0000313" key="3">
    <source>
        <dbReference type="Proteomes" id="UP001152888"/>
    </source>
</evidence>
<comment type="caution">
    <text evidence="2">The sequence shown here is derived from an EMBL/GenBank/DDBJ whole genome shotgun (WGS) entry which is preliminary data.</text>
</comment>
<sequence>MLNSLEVLAGKLSPRQSSGVSAGGGGRGAAAHNHHYSSLLDTNANRVHPYLKNAALNKLAALREKATLLNLELLIRLKNNAARKLLDPKEVYKRYVVFAV</sequence>
<evidence type="ECO:0000313" key="2">
    <source>
        <dbReference type="EMBL" id="CAH1979917.1"/>
    </source>
</evidence>
<evidence type="ECO:0000256" key="1">
    <source>
        <dbReference type="SAM" id="MobiDB-lite"/>
    </source>
</evidence>
<feature type="region of interest" description="Disordered" evidence="1">
    <location>
        <begin position="1"/>
        <end position="30"/>
    </location>
</feature>
<accession>A0A9P0KT31</accession>
<dbReference type="Proteomes" id="UP001152888">
    <property type="component" value="Unassembled WGS sequence"/>
</dbReference>
<keyword evidence="3" id="KW-1185">Reference proteome</keyword>
<proteinExistence type="predicted"/>
<reference evidence="2" key="1">
    <citation type="submission" date="2022-03" db="EMBL/GenBank/DDBJ databases">
        <authorList>
            <person name="Sayadi A."/>
        </authorList>
    </citation>
    <scope>NUCLEOTIDE SEQUENCE</scope>
</reference>
<gene>
    <name evidence="2" type="ORF">ACAOBT_LOCUS13708</name>
</gene>
<protein>
    <submittedName>
        <fullName evidence="2">Uncharacterized protein</fullName>
    </submittedName>
</protein>
<organism evidence="2 3">
    <name type="scientific">Acanthoscelides obtectus</name>
    <name type="common">Bean weevil</name>
    <name type="synonym">Bruchus obtectus</name>
    <dbReference type="NCBI Taxonomy" id="200917"/>
    <lineage>
        <taxon>Eukaryota</taxon>
        <taxon>Metazoa</taxon>
        <taxon>Ecdysozoa</taxon>
        <taxon>Arthropoda</taxon>
        <taxon>Hexapoda</taxon>
        <taxon>Insecta</taxon>
        <taxon>Pterygota</taxon>
        <taxon>Neoptera</taxon>
        <taxon>Endopterygota</taxon>
        <taxon>Coleoptera</taxon>
        <taxon>Polyphaga</taxon>
        <taxon>Cucujiformia</taxon>
        <taxon>Chrysomeloidea</taxon>
        <taxon>Chrysomelidae</taxon>
        <taxon>Bruchinae</taxon>
        <taxon>Bruchini</taxon>
        <taxon>Acanthoscelides</taxon>
    </lineage>
</organism>
<name>A0A9P0KT31_ACAOB</name>
<dbReference type="EMBL" id="CAKOFQ010006887">
    <property type="protein sequence ID" value="CAH1979917.1"/>
    <property type="molecule type" value="Genomic_DNA"/>
</dbReference>
<dbReference type="AlphaFoldDB" id="A0A9P0KT31"/>